<proteinExistence type="predicted"/>
<dbReference type="EMBL" id="JBJQOH010000004">
    <property type="protein sequence ID" value="KAL3689938.1"/>
    <property type="molecule type" value="Genomic_DNA"/>
</dbReference>
<keyword evidence="3" id="KW-1185">Reference proteome</keyword>
<feature type="region of interest" description="Disordered" evidence="1">
    <location>
        <begin position="743"/>
        <end position="775"/>
    </location>
</feature>
<dbReference type="Proteomes" id="UP001633002">
    <property type="component" value="Unassembled WGS sequence"/>
</dbReference>
<feature type="compositionally biased region" description="Basic and acidic residues" evidence="1">
    <location>
        <begin position="557"/>
        <end position="580"/>
    </location>
</feature>
<evidence type="ECO:0000313" key="2">
    <source>
        <dbReference type="EMBL" id="KAL3689938.1"/>
    </source>
</evidence>
<feature type="compositionally biased region" description="Basic and acidic residues" evidence="1">
    <location>
        <begin position="511"/>
        <end position="550"/>
    </location>
</feature>
<feature type="region of interest" description="Disordered" evidence="1">
    <location>
        <begin position="45"/>
        <end position="64"/>
    </location>
</feature>
<feature type="compositionally biased region" description="Basic and acidic residues" evidence="1">
    <location>
        <begin position="55"/>
        <end position="64"/>
    </location>
</feature>
<sequence length="775" mass="90179">MTMATLRMETAGETCVRLRCATFLFVKSQFLTEWQSNSKDVRLRTPPNLNVFPDGRNRSQSDSRRECAPLFDQVVDDLYEIEHQAPDDYKGPSKYEQEFIIGPLANAGLSKMHEAMHTALHHHMGRGHKDRHCCGPNFDPGIRMRARPIRDSLVYGTRKYRTKGLKVDESIRMYQPKYRSKKIRDSLVYGTRTKRCRHKHCTAFHHEHEWNTELEWDIPLSMLKNEKRKTLWFEARQSVLDQERLRRRSIPKTWYGEVETDGGYYCGYNLREVILKPWHEGAHTHDFYCNTRDIRPDDWMWEPDWYDPEPEKIEYHKRKIKELWNWFRRRNLLGDMMRMFLRIAEVRRQRRHFQRLKLRLKKKELLWSELNRNSLWFNPWPEGDQMPVLVRRSLMAISKRLSTCAPMWDPMFVDFPTCEFYLNHLDELRPEVWDRFHYNCKKHTHKDLFERRETLRALMAAADAPAPEEKVMLPPLCGPVQALEDYREQWAEVKQVWEEILASRPPPPPPKIEDVTEEHAEDRRKGKKTVEFAADKTATKEKKGTDDAKDKKAKHPAGIEDHETKPAAKSIAQDKRDTAAHDTATTTKKGILSSSHPKAESAPPQAHSDGKKMVEATAVKAPNTKRKKSVKFAAPPLPPQVTFMKKGEGRQSMSKPPPTEEELKALQRLNPPEPEEESTPESVVEYVPFKFPIRKRRVRWSIIGGKVPILPPPAAKPPLSKESQTAALDVLDLDKFEAKLEGLHAKADGKKEKGAAKDKKGAAKADDKKKDAKKK</sequence>
<name>A0ABD3HEV6_9MARC</name>
<feature type="region of interest" description="Disordered" evidence="1">
    <location>
        <begin position="501"/>
        <end position="682"/>
    </location>
</feature>
<accession>A0ABD3HEV6</accession>
<organism evidence="2 3">
    <name type="scientific">Riccia sorocarpa</name>
    <dbReference type="NCBI Taxonomy" id="122646"/>
    <lineage>
        <taxon>Eukaryota</taxon>
        <taxon>Viridiplantae</taxon>
        <taxon>Streptophyta</taxon>
        <taxon>Embryophyta</taxon>
        <taxon>Marchantiophyta</taxon>
        <taxon>Marchantiopsida</taxon>
        <taxon>Marchantiidae</taxon>
        <taxon>Marchantiales</taxon>
        <taxon>Ricciaceae</taxon>
        <taxon>Riccia</taxon>
    </lineage>
</organism>
<comment type="caution">
    <text evidence="2">The sequence shown here is derived from an EMBL/GenBank/DDBJ whole genome shotgun (WGS) entry which is preliminary data.</text>
</comment>
<evidence type="ECO:0000313" key="3">
    <source>
        <dbReference type="Proteomes" id="UP001633002"/>
    </source>
</evidence>
<reference evidence="2 3" key="1">
    <citation type="submission" date="2024-09" db="EMBL/GenBank/DDBJ databases">
        <title>Chromosome-scale assembly of Riccia sorocarpa.</title>
        <authorList>
            <person name="Paukszto L."/>
        </authorList>
    </citation>
    <scope>NUCLEOTIDE SEQUENCE [LARGE SCALE GENOMIC DNA]</scope>
    <source>
        <strain evidence="2">LP-2024</strain>
        <tissue evidence="2">Aerial parts of the thallus</tissue>
    </source>
</reference>
<protein>
    <submittedName>
        <fullName evidence="2">Uncharacterized protein</fullName>
    </submittedName>
</protein>
<gene>
    <name evidence="2" type="ORF">R1sor_016247</name>
</gene>
<evidence type="ECO:0000256" key="1">
    <source>
        <dbReference type="SAM" id="MobiDB-lite"/>
    </source>
</evidence>
<dbReference type="AlphaFoldDB" id="A0ABD3HEV6"/>